<keyword evidence="4" id="KW-0539">Nucleus</keyword>
<evidence type="ECO:0000256" key="1">
    <source>
        <dbReference type="ARBA" id="ARBA00023015"/>
    </source>
</evidence>
<name>A0A1D1YA85_9ARAE</name>
<dbReference type="SUPFAM" id="SSF101941">
    <property type="entry name" value="NAC domain"/>
    <property type="match status" value="1"/>
</dbReference>
<sequence>RGRKYRNSVRPNRVTCSGFWKATGIDRPVYSAGGSNNCIGLKKSLVYYRGSAGKGIKSDWMMHEFRLPSGGGGKSAGDSCIQEAETWTICRILKRNISYKKHVQCSKDMQSRQLPSDSNNSLTYSGESTNSVITYLEDKSQVYGGQWNPSAQPPSATTYPDFSSSNSGDFVFEEGCWDELARIVECSVDPSDVYEYCRYSCS</sequence>
<dbReference type="Gene3D" id="2.170.150.80">
    <property type="entry name" value="NAC domain"/>
    <property type="match status" value="1"/>
</dbReference>
<evidence type="ECO:0000313" key="6">
    <source>
        <dbReference type="EMBL" id="JAT51545.1"/>
    </source>
</evidence>
<evidence type="ECO:0000256" key="4">
    <source>
        <dbReference type="ARBA" id="ARBA00023242"/>
    </source>
</evidence>
<accession>A0A1D1YA85</accession>
<dbReference type="PANTHER" id="PTHR31744:SF65">
    <property type="entry name" value="TRANSCRIPTION FACTOR JUNGBRUNNEN 1"/>
    <property type="match status" value="1"/>
</dbReference>
<feature type="domain" description="NAC" evidence="5">
    <location>
        <begin position="1"/>
        <end position="95"/>
    </location>
</feature>
<dbReference type="InterPro" id="IPR036093">
    <property type="entry name" value="NAC_dom_sf"/>
</dbReference>
<organism evidence="6">
    <name type="scientific">Anthurium amnicola</name>
    <dbReference type="NCBI Taxonomy" id="1678845"/>
    <lineage>
        <taxon>Eukaryota</taxon>
        <taxon>Viridiplantae</taxon>
        <taxon>Streptophyta</taxon>
        <taxon>Embryophyta</taxon>
        <taxon>Tracheophyta</taxon>
        <taxon>Spermatophyta</taxon>
        <taxon>Magnoliopsida</taxon>
        <taxon>Liliopsida</taxon>
        <taxon>Araceae</taxon>
        <taxon>Pothoideae</taxon>
        <taxon>Potheae</taxon>
        <taxon>Anthurium</taxon>
    </lineage>
</organism>
<dbReference type="GO" id="GO:0006355">
    <property type="term" value="P:regulation of DNA-templated transcription"/>
    <property type="evidence" value="ECO:0007669"/>
    <property type="project" value="InterPro"/>
</dbReference>
<dbReference type="InterPro" id="IPR003441">
    <property type="entry name" value="NAC-dom"/>
</dbReference>
<dbReference type="Pfam" id="PF02365">
    <property type="entry name" value="NAM"/>
    <property type="match status" value="1"/>
</dbReference>
<keyword evidence="3" id="KW-0804">Transcription</keyword>
<keyword evidence="2" id="KW-0238">DNA-binding</keyword>
<reference evidence="6" key="1">
    <citation type="submission" date="2015-07" db="EMBL/GenBank/DDBJ databases">
        <title>Transcriptome Assembly of Anthurium amnicola.</title>
        <authorList>
            <person name="Suzuki J."/>
        </authorList>
    </citation>
    <scope>NUCLEOTIDE SEQUENCE</scope>
</reference>
<dbReference type="PANTHER" id="PTHR31744">
    <property type="entry name" value="PROTEIN CUP-SHAPED COTYLEDON 2-RELATED"/>
    <property type="match status" value="1"/>
</dbReference>
<dbReference type="AlphaFoldDB" id="A0A1D1YA85"/>
<evidence type="ECO:0000259" key="5">
    <source>
        <dbReference type="PROSITE" id="PS51005"/>
    </source>
</evidence>
<evidence type="ECO:0000256" key="2">
    <source>
        <dbReference type="ARBA" id="ARBA00023125"/>
    </source>
</evidence>
<protein>
    <submittedName>
        <fullName evidence="6">NAC domain-containing protein 42</fullName>
    </submittedName>
</protein>
<proteinExistence type="predicted"/>
<feature type="non-terminal residue" evidence="6">
    <location>
        <position position="1"/>
    </location>
</feature>
<dbReference type="GO" id="GO:0003677">
    <property type="term" value="F:DNA binding"/>
    <property type="evidence" value="ECO:0007669"/>
    <property type="project" value="UniProtKB-KW"/>
</dbReference>
<dbReference type="PROSITE" id="PS51005">
    <property type="entry name" value="NAC"/>
    <property type="match status" value="1"/>
</dbReference>
<evidence type="ECO:0000256" key="3">
    <source>
        <dbReference type="ARBA" id="ARBA00023163"/>
    </source>
</evidence>
<keyword evidence="1" id="KW-0805">Transcription regulation</keyword>
<dbReference type="EMBL" id="GDJX01016391">
    <property type="protein sequence ID" value="JAT51545.1"/>
    <property type="molecule type" value="Transcribed_RNA"/>
</dbReference>
<gene>
    <name evidence="6" type="primary">NAC042_1</name>
    <name evidence="6" type="ORF">g.81595</name>
</gene>